<evidence type="ECO:0000256" key="2">
    <source>
        <dbReference type="ARBA" id="ARBA00022692"/>
    </source>
</evidence>
<feature type="non-terminal residue" evidence="10">
    <location>
        <position position="279"/>
    </location>
</feature>
<dbReference type="EMBL" id="CAJVCH010026187">
    <property type="protein sequence ID" value="CAG7699987.1"/>
    <property type="molecule type" value="Genomic_DNA"/>
</dbReference>
<dbReference type="PROSITE" id="PS50068">
    <property type="entry name" value="LDLRA_2"/>
    <property type="match status" value="5"/>
</dbReference>
<feature type="region of interest" description="Disordered" evidence="8">
    <location>
        <begin position="252"/>
        <end position="279"/>
    </location>
</feature>
<dbReference type="PANTHER" id="PTHR24270:SF62">
    <property type="entry name" value="LOW-DENSITY LIPOPROTEIN RECEPTOR-RELATED PROTEIN 2"/>
    <property type="match status" value="1"/>
</dbReference>
<feature type="non-terminal residue" evidence="10">
    <location>
        <position position="1"/>
    </location>
</feature>
<keyword evidence="4" id="KW-1133">Transmembrane helix</keyword>
<protein>
    <submittedName>
        <fullName evidence="10">Uncharacterized protein</fullName>
    </submittedName>
</protein>
<gene>
    <name evidence="10" type="ORF">AFUS01_LOCUS4214</name>
</gene>
<dbReference type="OrthoDB" id="9990982at2759"/>
<evidence type="ECO:0000313" key="10">
    <source>
        <dbReference type="EMBL" id="CAG7699987.1"/>
    </source>
</evidence>
<accession>A0A8J2J6Z4</accession>
<keyword evidence="3" id="KW-0677">Repeat</keyword>
<keyword evidence="2" id="KW-0812">Transmembrane</keyword>
<feature type="signal peptide" evidence="9">
    <location>
        <begin position="1"/>
        <end position="21"/>
    </location>
</feature>
<feature type="disulfide bond" evidence="7">
    <location>
        <begin position="162"/>
        <end position="177"/>
    </location>
</feature>
<dbReference type="InterPro" id="IPR050685">
    <property type="entry name" value="LDLR"/>
</dbReference>
<organism evidence="10 11">
    <name type="scientific">Allacma fusca</name>
    <dbReference type="NCBI Taxonomy" id="39272"/>
    <lineage>
        <taxon>Eukaryota</taxon>
        <taxon>Metazoa</taxon>
        <taxon>Ecdysozoa</taxon>
        <taxon>Arthropoda</taxon>
        <taxon>Hexapoda</taxon>
        <taxon>Collembola</taxon>
        <taxon>Symphypleona</taxon>
        <taxon>Sminthuridae</taxon>
        <taxon>Allacma</taxon>
    </lineage>
</organism>
<dbReference type="PROSITE" id="PS01209">
    <property type="entry name" value="LDLRA_1"/>
    <property type="match status" value="1"/>
</dbReference>
<comment type="subcellular location">
    <subcellularLocation>
        <location evidence="1">Membrane</location>
        <topology evidence="1">Single-pass membrane protein</topology>
    </subcellularLocation>
</comment>
<dbReference type="GO" id="GO:0005886">
    <property type="term" value="C:plasma membrane"/>
    <property type="evidence" value="ECO:0007669"/>
    <property type="project" value="TreeGrafter"/>
</dbReference>
<evidence type="ECO:0000313" key="11">
    <source>
        <dbReference type="Proteomes" id="UP000708208"/>
    </source>
</evidence>
<feature type="disulfide bond" evidence="7">
    <location>
        <begin position="111"/>
        <end position="129"/>
    </location>
</feature>
<dbReference type="Proteomes" id="UP000708208">
    <property type="component" value="Unassembled WGS sequence"/>
</dbReference>
<feature type="compositionally biased region" description="Pro residues" evidence="8">
    <location>
        <begin position="252"/>
        <end position="267"/>
    </location>
</feature>
<proteinExistence type="predicted"/>
<comment type="caution">
    <text evidence="7">Lacks conserved residue(s) required for the propagation of feature annotation.</text>
</comment>
<dbReference type="CDD" id="cd00112">
    <property type="entry name" value="LDLa"/>
    <property type="match status" value="3"/>
</dbReference>
<evidence type="ECO:0000256" key="7">
    <source>
        <dbReference type="PROSITE-ProRule" id="PRU00124"/>
    </source>
</evidence>
<feature type="disulfide bond" evidence="7">
    <location>
        <begin position="234"/>
        <end position="249"/>
    </location>
</feature>
<dbReference type="GO" id="GO:0012505">
    <property type="term" value="C:endomembrane system"/>
    <property type="evidence" value="ECO:0007669"/>
    <property type="project" value="UniProtKB-SubCell"/>
</dbReference>
<dbReference type="InterPro" id="IPR002172">
    <property type="entry name" value="LDrepeatLR_classA_rpt"/>
</dbReference>
<dbReference type="Pfam" id="PF00057">
    <property type="entry name" value="Ldl_recept_a"/>
    <property type="match status" value="4"/>
</dbReference>
<comment type="caution">
    <text evidence="10">The sequence shown here is derived from an EMBL/GenBank/DDBJ whole genome shotgun (WGS) entry which is preliminary data.</text>
</comment>
<dbReference type="PANTHER" id="PTHR24270">
    <property type="entry name" value="LOW-DENSITY LIPOPROTEIN RECEPTOR-RELATED"/>
    <property type="match status" value="1"/>
</dbReference>
<evidence type="ECO:0000256" key="3">
    <source>
        <dbReference type="ARBA" id="ARBA00022737"/>
    </source>
</evidence>
<keyword evidence="6 7" id="KW-1015">Disulfide bond</keyword>
<dbReference type="AlphaFoldDB" id="A0A8J2J6Z4"/>
<keyword evidence="9" id="KW-0732">Signal</keyword>
<evidence type="ECO:0000256" key="4">
    <source>
        <dbReference type="ARBA" id="ARBA00022989"/>
    </source>
</evidence>
<sequence length="279" mass="30607">VQMNFILLTGLVLFWASVVNSYGVPCPYQWGKVQCTNTNDCIPHAWECDGIKDDCPGNTDEKDCPSCAGIYCDCNDTFVPWTKVCNFWPDCKDASDEDASKYGCDCRGFKCSTGNCIPKQYRCDHFLDCWPTGEDEIGCPCDGPDVFQCGDFGPCLYNYYKCDGFKHCPNGEDEQNCPCAFLCSDGSCLIQSWQVCNGWPECPSGDDELNCPCSTTQFPCQTLNNTCVPWELRCNCFTDCPDGSDELNCFFPPPPSPLPPGPEPIGPGGPSGPGSPNFP</sequence>
<feature type="disulfide bond" evidence="7">
    <location>
        <begin position="196"/>
        <end position="211"/>
    </location>
</feature>
<evidence type="ECO:0000256" key="9">
    <source>
        <dbReference type="SAM" id="SignalP"/>
    </source>
</evidence>
<keyword evidence="11" id="KW-1185">Reference proteome</keyword>
<dbReference type="SMART" id="SM00192">
    <property type="entry name" value="LDLa"/>
    <property type="match status" value="5"/>
</dbReference>
<feature type="chain" id="PRO_5035167791" evidence="9">
    <location>
        <begin position="22"/>
        <end position="279"/>
    </location>
</feature>
<dbReference type="InterPro" id="IPR023415">
    <property type="entry name" value="LDLR_class-A_CS"/>
</dbReference>
<evidence type="ECO:0000256" key="1">
    <source>
        <dbReference type="ARBA" id="ARBA00004167"/>
    </source>
</evidence>
<feature type="disulfide bond" evidence="7">
    <location>
        <begin position="104"/>
        <end position="116"/>
    </location>
</feature>
<evidence type="ECO:0000256" key="6">
    <source>
        <dbReference type="ARBA" id="ARBA00023157"/>
    </source>
</evidence>
<evidence type="ECO:0000256" key="8">
    <source>
        <dbReference type="SAM" id="MobiDB-lite"/>
    </source>
</evidence>
<reference evidence="10" key="1">
    <citation type="submission" date="2021-06" db="EMBL/GenBank/DDBJ databases">
        <authorList>
            <person name="Hodson N. C."/>
            <person name="Mongue J. A."/>
            <person name="Jaron S. K."/>
        </authorList>
    </citation>
    <scope>NUCLEOTIDE SEQUENCE</scope>
</reference>
<evidence type="ECO:0000256" key="5">
    <source>
        <dbReference type="ARBA" id="ARBA00023136"/>
    </source>
</evidence>
<keyword evidence="5" id="KW-0472">Membrane</keyword>
<name>A0A8J2J6Z4_9HEXA</name>